<sequence length="483" mass="53596">MNDSQSASPPAKLAVVLSENIDMIRSKLGHASDLLVSEHQSKSGIRYAVFCIDGLSSRLVVQEHLLEPLIGSDAGKANLPVQEVRTTNSLDEALIAILSGDAAVLSEDSDCAQIVGTKFWNSRSVEEPQTEALIRGPRDGFTEDFRTNTALIRRRLRDPNLRFETFQLGRRSRTDIAVAYVEGIVHDELLQEVRRRIHTIDVDEIAGSGFIEQWLTDHQLSPFPQIMSTERPDKLSAALLQGKIGIIVDNTPFQLIMPMTFFSFFHSPEDYYQNWIISTVIRVMRFGAAFLATFMPAFYIALTEFHHGMLPSELAFSIAGSREGVPFPSVVEAFAMEATLELLREAGIRLPRPIGQTIGIVGGLVIGEAAVRAGIVSPIMVIVVAITAISSFSLPSYTFAISLRLLRFLVMMAAALFGLYGIVLAYIMLNIHIANLKSFGIPYSTPFAPTFLNDWKDLILRAPLKLLATRPQMMRTKDKNRMK</sequence>
<dbReference type="PANTHER" id="PTHR22550">
    <property type="entry name" value="SPORE GERMINATION PROTEIN"/>
    <property type="match status" value="1"/>
</dbReference>
<evidence type="ECO:0000313" key="4">
    <source>
        <dbReference type="EMBL" id="MDI4644737.1"/>
    </source>
</evidence>
<keyword evidence="5" id="KW-1185">Reference proteome</keyword>
<dbReference type="PIRSF" id="PIRSF005690">
    <property type="entry name" value="GerBA"/>
    <property type="match status" value="1"/>
</dbReference>
<dbReference type="EMBL" id="JAGRPV010000001">
    <property type="protein sequence ID" value="MDI4644737.1"/>
    <property type="molecule type" value="Genomic_DNA"/>
</dbReference>
<feature type="transmembrane region" description="Helical" evidence="3">
    <location>
        <begin position="406"/>
        <end position="429"/>
    </location>
</feature>
<dbReference type="PANTHER" id="PTHR22550:SF5">
    <property type="entry name" value="LEUCINE ZIPPER PROTEIN 4"/>
    <property type="match status" value="1"/>
</dbReference>
<dbReference type="InterPro" id="IPR050768">
    <property type="entry name" value="UPF0353/GerABKA_families"/>
</dbReference>
<name>A0ABT6TD29_9BACL</name>
<dbReference type="Proteomes" id="UP001161691">
    <property type="component" value="Unassembled WGS sequence"/>
</dbReference>
<evidence type="ECO:0000256" key="2">
    <source>
        <dbReference type="ARBA" id="ARBA00023136"/>
    </source>
</evidence>
<gene>
    <name evidence="4" type="ORF">KB449_07160</name>
</gene>
<accession>A0ABT6TD29</accession>
<dbReference type="RefSeq" id="WP_282907724.1">
    <property type="nucleotide sequence ID" value="NZ_JAGRPV010000001.1"/>
</dbReference>
<keyword evidence="3" id="KW-1133">Transmembrane helix</keyword>
<feature type="transmembrane region" description="Helical" evidence="3">
    <location>
        <begin position="283"/>
        <end position="302"/>
    </location>
</feature>
<comment type="similarity">
    <text evidence="1">Belongs to the GerABKA family.</text>
</comment>
<evidence type="ECO:0000313" key="5">
    <source>
        <dbReference type="Proteomes" id="UP001161691"/>
    </source>
</evidence>
<evidence type="ECO:0000256" key="3">
    <source>
        <dbReference type="SAM" id="Phobius"/>
    </source>
</evidence>
<reference evidence="4" key="1">
    <citation type="submission" date="2023-04" db="EMBL/GenBank/DDBJ databases">
        <title>Comparative genomic analysis of Cohnella hashimotonis sp. nov., isolated from the International Space Station.</title>
        <authorList>
            <person name="Venkateswaran K."/>
            <person name="Simpson A."/>
        </authorList>
    </citation>
    <scope>NUCLEOTIDE SEQUENCE</scope>
    <source>
        <strain evidence="4">F6_2S_P_1</strain>
    </source>
</reference>
<comment type="caution">
    <text evidence="4">The sequence shown here is derived from an EMBL/GenBank/DDBJ whole genome shotgun (WGS) entry which is preliminary data.</text>
</comment>
<keyword evidence="3" id="KW-0812">Transmembrane</keyword>
<feature type="transmembrane region" description="Helical" evidence="3">
    <location>
        <begin position="375"/>
        <end position="394"/>
    </location>
</feature>
<keyword evidence="2 3" id="KW-0472">Membrane</keyword>
<dbReference type="InterPro" id="IPR004995">
    <property type="entry name" value="Spore_Ger"/>
</dbReference>
<proteinExistence type="inferred from homology"/>
<protein>
    <submittedName>
        <fullName evidence="4">Spore germination protein</fullName>
    </submittedName>
</protein>
<organism evidence="4 5">
    <name type="scientific">Cohnella hashimotonis</name>
    <dbReference type="NCBI Taxonomy" id="2826895"/>
    <lineage>
        <taxon>Bacteria</taxon>
        <taxon>Bacillati</taxon>
        <taxon>Bacillota</taxon>
        <taxon>Bacilli</taxon>
        <taxon>Bacillales</taxon>
        <taxon>Paenibacillaceae</taxon>
        <taxon>Cohnella</taxon>
    </lineage>
</organism>
<evidence type="ECO:0000256" key="1">
    <source>
        <dbReference type="ARBA" id="ARBA00005278"/>
    </source>
</evidence>
<dbReference type="Pfam" id="PF03323">
    <property type="entry name" value="GerA"/>
    <property type="match status" value="1"/>
</dbReference>